<organism evidence="1 2">
    <name type="scientific">Mitsuokella multacida DSM 20544</name>
    <dbReference type="NCBI Taxonomy" id="500635"/>
    <lineage>
        <taxon>Bacteria</taxon>
        <taxon>Bacillati</taxon>
        <taxon>Bacillota</taxon>
        <taxon>Negativicutes</taxon>
        <taxon>Selenomonadales</taxon>
        <taxon>Selenomonadaceae</taxon>
        <taxon>Mitsuokella</taxon>
    </lineage>
</organism>
<dbReference type="Proteomes" id="UP000003671">
    <property type="component" value="Unassembled WGS sequence"/>
</dbReference>
<sequence length="66" mass="7699">MISDNFIRHYFTISAPLCQIPVQACLFPGTYSIYFLRLNKFPQICYNYAVMQSIIKIKGIAIIFIF</sequence>
<reference evidence="1" key="1">
    <citation type="submission" date="2009-09" db="EMBL/GenBank/DDBJ databases">
        <authorList>
            <person name="Weinstock G."/>
            <person name="Sodergren E."/>
            <person name="Clifton S."/>
            <person name="Fulton L."/>
            <person name="Fulton B."/>
            <person name="Courtney L."/>
            <person name="Fronick C."/>
            <person name="Harrison M."/>
            <person name="Strong C."/>
            <person name="Farmer C."/>
            <person name="Delahaunty K."/>
            <person name="Markovic C."/>
            <person name="Hall O."/>
            <person name="Minx P."/>
            <person name="Tomlinson C."/>
            <person name="Mitreva M."/>
            <person name="Nelson J."/>
            <person name="Hou S."/>
            <person name="Wollam A."/>
            <person name="Pepin K.H."/>
            <person name="Johnson M."/>
            <person name="Bhonagiri V."/>
            <person name="Nash W.E."/>
            <person name="Warren W."/>
            <person name="Chinwalla A."/>
            <person name="Mardis E.R."/>
            <person name="Wilson R.K."/>
        </authorList>
    </citation>
    <scope>NUCLEOTIDE SEQUENCE [LARGE SCALE GENOMIC DNA]</scope>
    <source>
        <strain evidence="1">DSM 20544</strain>
    </source>
</reference>
<proteinExistence type="predicted"/>
<evidence type="ECO:0000313" key="1">
    <source>
        <dbReference type="EMBL" id="EEX67767.1"/>
    </source>
</evidence>
<gene>
    <name evidence="1" type="ORF">MITSMUL_05637</name>
</gene>
<protein>
    <submittedName>
        <fullName evidence="1">Uncharacterized protein</fullName>
    </submittedName>
</protein>
<dbReference type="AlphaFoldDB" id="C9KQT5"/>
<accession>C9KQT5</accession>
<name>C9KQT5_9FIRM</name>
<dbReference type="EMBL" id="ABWK02000027">
    <property type="protein sequence ID" value="EEX67767.1"/>
    <property type="molecule type" value="Genomic_DNA"/>
</dbReference>
<evidence type="ECO:0000313" key="2">
    <source>
        <dbReference type="Proteomes" id="UP000003671"/>
    </source>
</evidence>
<keyword evidence="2" id="KW-1185">Reference proteome</keyword>
<comment type="caution">
    <text evidence="1">The sequence shown here is derived from an EMBL/GenBank/DDBJ whole genome shotgun (WGS) entry which is preliminary data.</text>
</comment>
<dbReference type="HOGENOM" id="CLU_2826391_0_0_9"/>
<dbReference type="STRING" id="500635.MITSMUL_05637"/>